<feature type="region of interest" description="Disordered" evidence="1">
    <location>
        <begin position="67"/>
        <end position="102"/>
    </location>
</feature>
<name>A0AAV7LL88_PLEWA</name>
<evidence type="ECO:0000313" key="2">
    <source>
        <dbReference type="EMBL" id="KAJ1091734.1"/>
    </source>
</evidence>
<dbReference type="EMBL" id="JANPWB010000015">
    <property type="protein sequence ID" value="KAJ1091734.1"/>
    <property type="molecule type" value="Genomic_DNA"/>
</dbReference>
<proteinExistence type="predicted"/>
<reference evidence="2" key="1">
    <citation type="journal article" date="2022" name="bioRxiv">
        <title>Sequencing and chromosome-scale assembly of the giantPleurodeles waltlgenome.</title>
        <authorList>
            <person name="Brown T."/>
            <person name="Elewa A."/>
            <person name="Iarovenko S."/>
            <person name="Subramanian E."/>
            <person name="Araus A.J."/>
            <person name="Petzold A."/>
            <person name="Susuki M."/>
            <person name="Suzuki K.-i.T."/>
            <person name="Hayashi T."/>
            <person name="Toyoda A."/>
            <person name="Oliveira C."/>
            <person name="Osipova E."/>
            <person name="Leigh N.D."/>
            <person name="Simon A."/>
            <person name="Yun M.H."/>
        </authorList>
    </citation>
    <scope>NUCLEOTIDE SEQUENCE</scope>
    <source>
        <strain evidence="2">20211129_DDA</strain>
        <tissue evidence="2">Liver</tissue>
    </source>
</reference>
<keyword evidence="3" id="KW-1185">Reference proteome</keyword>
<protein>
    <submittedName>
        <fullName evidence="2">Uncharacterized protein</fullName>
    </submittedName>
</protein>
<dbReference type="AlphaFoldDB" id="A0AAV7LL88"/>
<evidence type="ECO:0000256" key="1">
    <source>
        <dbReference type="SAM" id="MobiDB-lite"/>
    </source>
</evidence>
<comment type="caution">
    <text evidence="2">The sequence shown here is derived from an EMBL/GenBank/DDBJ whole genome shotgun (WGS) entry which is preliminary data.</text>
</comment>
<organism evidence="2 3">
    <name type="scientific">Pleurodeles waltl</name>
    <name type="common">Iberian ribbed newt</name>
    <dbReference type="NCBI Taxonomy" id="8319"/>
    <lineage>
        <taxon>Eukaryota</taxon>
        <taxon>Metazoa</taxon>
        <taxon>Chordata</taxon>
        <taxon>Craniata</taxon>
        <taxon>Vertebrata</taxon>
        <taxon>Euteleostomi</taxon>
        <taxon>Amphibia</taxon>
        <taxon>Batrachia</taxon>
        <taxon>Caudata</taxon>
        <taxon>Salamandroidea</taxon>
        <taxon>Salamandridae</taxon>
        <taxon>Pleurodelinae</taxon>
        <taxon>Pleurodeles</taxon>
    </lineage>
</organism>
<gene>
    <name evidence="2" type="ORF">NDU88_004851</name>
</gene>
<dbReference type="Proteomes" id="UP001066276">
    <property type="component" value="Chromosome 11"/>
</dbReference>
<sequence length="343" mass="38316">MKRRRLRCLPRTNNSSAKMVGCICFWQRRVPGCLRLVALCRSNRKQFDAQQSSRRWCSDRPAADPALAHRGRVGPAHPLSDRVTGPSDLLRQPTPGRCRRSLSSVSHAWSSDPCVRPSERHPAVRSAPTEEQLWGRAPCTAQGQTTGRFLAGRANVTGDTEQRADDGSLPHAAAVWAELHCTHQALAAACWQMAYPAVVRAQPAHRHAASARWQLACAASLWAHIDQPHPAPAPVILVQVSVGSETHHNPTFVQHGLCVTGHVWQYRPFSTLMPHGQDPNCFTQHWCHSSRPTLWTVLVCLPCCDRNRHRIALHYCPMDCSQYLHRMLYISAVQPMPELPQSP</sequence>
<evidence type="ECO:0000313" key="3">
    <source>
        <dbReference type="Proteomes" id="UP001066276"/>
    </source>
</evidence>
<accession>A0AAV7LL88</accession>